<proteinExistence type="predicted"/>
<feature type="non-terminal residue" evidence="1">
    <location>
        <position position="255"/>
    </location>
</feature>
<protein>
    <submittedName>
        <fullName evidence="1">Uncharacterized protein</fullName>
    </submittedName>
</protein>
<evidence type="ECO:0000313" key="1">
    <source>
        <dbReference type="EMBL" id="GAI12348.1"/>
    </source>
</evidence>
<sequence>MRNEDGTMKIGDEKIKTEIRLEHRTLTGKFYETVDKPNSIQESFNEFINKLESENISQLNEDGTANDAWTTYVEEWIRQNTRTVYTDAYYTRRSELFDELGELNEKARGSVESEFDVSDAYSEIYDILGMYRDDQGQPIPEELGSDKIARIKELQQKINNYQESVDSTSSLTSEERTELNTYNDMITDQEELNDIQKERFKQLTLKDSEGLNGAEIVRMKNIFKELRELTSKKVTDYYLDELNVLLSAFQLAPVN</sequence>
<name>X1L049_9ZZZZ</name>
<comment type="caution">
    <text evidence="1">The sequence shown here is derived from an EMBL/GenBank/DDBJ whole genome shotgun (WGS) entry which is preliminary data.</text>
</comment>
<accession>X1L049</accession>
<dbReference type="EMBL" id="BARV01009106">
    <property type="protein sequence ID" value="GAI12348.1"/>
    <property type="molecule type" value="Genomic_DNA"/>
</dbReference>
<gene>
    <name evidence="1" type="ORF">S06H3_18083</name>
</gene>
<dbReference type="AlphaFoldDB" id="X1L049"/>
<organism evidence="1">
    <name type="scientific">marine sediment metagenome</name>
    <dbReference type="NCBI Taxonomy" id="412755"/>
    <lineage>
        <taxon>unclassified sequences</taxon>
        <taxon>metagenomes</taxon>
        <taxon>ecological metagenomes</taxon>
    </lineage>
</organism>
<reference evidence="1" key="1">
    <citation type="journal article" date="2014" name="Front. Microbiol.">
        <title>High frequency of phylogenetically diverse reductive dehalogenase-homologous genes in deep subseafloor sedimentary metagenomes.</title>
        <authorList>
            <person name="Kawai M."/>
            <person name="Futagami T."/>
            <person name="Toyoda A."/>
            <person name="Takaki Y."/>
            <person name="Nishi S."/>
            <person name="Hori S."/>
            <person name="Arai W."/>
            <person name="Tsubouchi T."/>
            <person name="Morono Y."/>
            <person name="Uchiyama I."/>
            <person name="Ito T."/>
            <person name="Fujiyama A."/>
            <person name="Inagaki F."/>
            <person name="Takami H."/>
        </authorList>
    </citation>
    <scope>NUCLEOTIDE SEQUENCE</scope>
    <source>
        <strain evidence="1">Expedition CK06-06</strain>
    </source>
</reference>